<feature type="domain" description="Reverse transcriptase" evidence="14">
    <location>
        <begin position="1098"/>
        <end position="1288"/>
    </location>
</feature>
<dbReference type="InterPro" id="IPR000477">
    <property type="entry name" value="RT_dom"/>
</dbReference>
<keyword evidence="11" id="KW-0479">Metal-binding</keyword>
<dbReference type="Pfam" id="PF00098">
    <property type="entry name" value="zf-CCHC"/>
    <property type="match status" value="1"/>
</dbReference>
<dbReference type="Gene3D" id="4.10.60.10">
    <property type="entry name" value="Zinc finger, CCHC-type"/>
    <property type="match status" value="1"/>
</dbReference>
<dbReference type="PROSITE" id="PS50158">
    <property type="entry name" value="ZF_CCHC"/>
    <property type="match status" value="1"/>
</dbReference>
<dbReference type="Pfam" id="PF00078">
    <property type="entry name" value="RVT_1"/>
    <property type="match status" value="1"/>
</dbReference>
<keyword evidence="2" id="KW-0645">Protease</keyword>
<name>A0AAE9FLK4_9VIRU</name>
<keyword evidence="16" id="KW-1185">Reference proteome</keyword>
<feature type="compositionally biased region" description="Acidic residues" evidence="12">
    <location>
        <begin position="46"/>
        <end position="67"/>
    </location>
</feature>
<feature type="domain" description="CCHC-type" evidence="13">
    <location>
        <begin position="623"/>
        <end position="639"/>
    </location>
</feature>
<dbReference type="SUPFAM" id="SSF56672">
    <property type="entry name" value="DNA/RNA polymerases"/>
    <property type="match status" value="1"/>
</dbReference>
<dbReference type="PANTHER" id="PTHR33064">
    <property type="entry name" value="POL PROTEIN"/>
    <property type="match status" value="1"/>
</dbReference>
<evidence type="ECO:0000256" key="3">
    <source>
        <dbReference type="ARBA" id="ARBA00022679"/>
    </source>
</evidence>
<dbReference type="Gene3D" id="3.30.70.270">
    <property type="match status" value="1"/>
</dbReference>
<dbReference type="PANTHER" id="PTHR33064:SF37">
    <property type="entry name" value="RIBONUCLEASE H"/>
    <property type="match status" value="1"/>
</dbReference>
<dbReference type="InterPro" id="IPR018061">
    <property type="entry name" value="Retropepsins"/>
</dbReference>
<feature type="region of interest" description="Disordered" evidence="12">
    <location>
        <begin position="36"/>
        <end position="81"/>
    </location>
</feature>
<dbReference type="PROSITE" id="PS50878">
    <property type="entry name" value="RT_POL"/>
    <property type="match status" value="1"/>
</dbReference>
<evidence type="ECO:0000256" key="12">
    <source>
        <dbReference type="SAM" id="MobiDB-lite"/>
    </source>
</evidence>
<keyword evidence="4" id="KW-0548">Nucleotidyltransferase</keyword>
<evidence type="ECO:0000256" key="7">
    <source>
        <dbReference type="ARBA" id="ARBA00022759"/>
    </source>
</evidence>
<dbReference type="InterPro" id="IPR041373">
    <property type="entry name" value="RT_RNaseH"/>
</dbReference>
<evidence type="ECO:0000256" key="8">
    <source>
        <dbReference type="ARBA" id="ARBA00022801"/>
    </source>
</evidence>
<dbReference type="Proteomes" id="UP001227242">
    <property type="component" value="Segment"/>
</dbReference>
<dbReference type="Pfam" id="PF17917">
    <property type="entry name" value="RT_RNaseH"/>
    <property type="match status" value="1"/>
</dbReference>
<evidence type="ECO:0000256" key="2">
    <source>
        <dbReference type="ARBA" id="ARBA00022670"/>
    </source>
</evidence>
<dbReference type="CDD" id="cd01647">
    <property type="entry name" value="RT_LTR"/>
    <property type="match status" value="1"/>
</dbReference>
<dbReference type="GO" id="GO:0003676">
    <property type="term" value="F:nucleic acid binding"/>
    <property type="evidence" value="ECO:0007669"/>
    <property type="project" value="InterPro"/>
</dbReference>
<dbReference type="Pfam" id="PF22909">
    <property type="entry name" value="Caulimovir_coat_dom"/>
    <property type="match status" value="1"/>
</dbReference>
<keyword evidence="11" id="KW-0862">Zinc</keyword>
<evidence type="ECO:0000259" key="13">
    <source>
        <dbReference type="PROSITE" id="PS50158"/>
    </source>
</evidence>
<protein>
    <recommendedName>
        <fullName evidence="1">RNA-directed DNA polymerase</fullName>
        <ecNumber evidence="1">2.7.7.49</ecNumber>
    </recommendedName>
</protein>
<dbReference type="Pfam" id="PF00077">
    <property type="entry name" value="RVP"/>
    <property type="match status" value="1"/>
</dbReference>
<feature type="region of interest" description="Disordered" evidence="12">
    <location>
        <begin position="113"/>
        <end position="149"/>
    </location>
</feature>
<dbReference type="GO" id="GO:0003964">
    <property type="term" value="F:RNA-directed DNA polymerase activity"/>
    <property type="evidence" value="ECO:0007669"/>
    <property type="project" value="UniProtKB-KW"/>
</dbReference>
<evidence type="ECO:0000313" key="16">
    <source>
        <dbReference type="Proteomes" id="UP001227242"/>
    </source>
</evidence>
<keyword evidence="9" id="KW-0460">Magnesium</keyword>
<dbReference type="InterPro" id="IPR036875">
    <property type="entry name" value="Znf_CCHC_sf"/>
</dbReference>
<dbReference type="GO" id="GO:0006508">
    <property type="term" value="P:proteolysis"/>
    <property type="evidence" value="ECO:0007669"/>
    <property type="project" value="UniProtKB-KW"/>
</dbReference>
<dbReference type="InterPro" id="IPR036397">
    <property type="entry name" value="RNaseH_sf"/>
</dbReference>
<evidence type="ECO:0000256" key="1">
    <source>
        <dbReference type="ARBA" id="ARBA00012493"/>
    </source>
</evidence>
<dbReference type="InterPro" id="IPR021109">
    <property type="entry name" value="Peptidase_aspartic_dom_sf"/>
</dbReference>
<dbReference type="InterPro" id="IPR051320">
    <property type="entry name" value="Viral_Replic_Matur_Polypro"/>
</dbReference>
<dbReference type="EMBL" id="OL739567">
    <property type="protein sequence ID" value="UNA88849.1"/>
    <property type="molecule type" value="Genomic_DNA"/>
</dbReference>
<keyword evidence="10" id="KW-0695">RNA-directed DNA polymerase</keyword>
<dbReference type="InterPro" id="IPR043128">
    <property type="entry name" value="Rev_trsase/Diguanyl_cyclase"/>
</dbReference>
<keyword evidence="11" id="KW-0863">Zinc-finger</keyword>
<keyword evidence="7" id="KW-0255">Endonuclease</keyword>
<dbReference type="GO" id="GO:0004519">
    <property type="term" value="F:endonuclease activity"/>
    <property type="evidence" value="ECO:0007669"/>
    <property type="project" value="UniProtKB-KW"/>
</dbReference>
<dbReference type="FunFam" id="3.10.10.10:FF:000007">
    <property type="entry name" value="Retrovirus-related Pol polyprotein from transposon 17.6-like Protein"/>
    <property type="match status" value="1"/>
</dbReference>
<evidence type="ECO:0000256" key="6">
    <source>
        <dbReference type="ARBA" id="ARBA00022750"/>
    </source>
</evidence>
<keyword evidence="3" id="KW-0808">Transferase</keyword>
<sequence>MSRSMRFGYPPVDSNDLPILPGDEDEEQLLAILTFTGDPQYLEPDPVYDTESSDDSFYDDSDSDEESTGPQPDNGLSCEHPWASDPCPAHAIWEENRSGNCPKAFWRSYQPPPSFDAPMPDPAQASWGPDFDDAPTFDPSPPVSPEGGGINTEACFSTRLENETLGEEDELFGHDLSYEPAQEPEPDWMMDHEFLAPNAYPKPNWDEWLATDISEEAESATPMEIQVTSINGVPHFEDFHPPDQSQECSTGTEVLHLSEEEGEAATTKTMAALTLDDDDDWSEYPRLRPTQLAAAVETALASSSTTTAMSPYRPPEDTMMGPPGYPPATARPSMPNPWSIPDFVTRNAGRAHFQGGVPSEQWQLPSAQQVAGAMLVLPDDIGMYNDVISRWESITANLVDSKIWSDVTSKITFIENLLGEIEKKAFIQWRMMFPDEYQRLIAIGDDTNNISSQIRRIITLEDPAAGSTIEQDQAYLDLERLSCDHIKDLIPYMNRYKVLAAKTGRLFINSELSDKFFRKMPALIGKHLEQKYLAANPGNAIGVFPRIHFAYQELAEMCKQAQLQRGLKDLSFCSQIPLPNYYGPRKKFGLRKSKNYAGKPHKSHVRVIKKKHQHDRGRVRKCKCFICGKEGHFARECTNNYGNRERVAMLQELDLPEDYDIVSVDLNEPMSDAICSVSEGELATEQHCQAATMAFPGLESLFMLGPSEGYLVQVKVSDEILNCAHQWQFNQDVDVAYIKCVFCKYQTKKRMRLHCSVCHVTSCPLCSVPYLKVSITPAPPTPKEFDDKPLLREMTQYILWLQTENDRLKAEIRELTGRKPREEVTDAVIDEELQKDLDELEAHDKGKESLNYLGEAIVCRASTDQKEYHPKRMINRLFNMKVTFHIPQVAPFTISAILDTGATACCIDKGSVPKEALEENSYTVFFNGINSRQGANWRLKGGQMQIGENKFRIPFTYSFDMNLGDGIQMIIGCNFIRGMQGGVRIEGQQVTFYKNLTTIETSLSAGACATECDPTVIADLAIFSAVPSNKRFLDKYKGILDRLKEQGFIGEDPLKHWEANGIKCHIDIINPDITIQDPPLKHVTPALKETFQKHIDALLKLGVIRESNSRHRTMAMIVKSGITIDPITGKEQKGKERMVFNYRTLNDNTYRDQYSLPGINTILKKVGNAKIYSKFDLKSGFHQIAMDKESIPWTAFIVPQGLFEWLVMPFGLKNAPALFQRKMDHCFKGTEDFIAVYIDDVLIFSASEQEHHKHLQIMLDRCKKHGLILSPTKMVIAVPEVYFLGAVLGKQKLKLQPHIIQKIANFKDKDLQEKKGLRSWLGILNYARSYIPKLGAKLGPLYEKTSPHGDKRFKPSDWALVREIKVQIQQLPELDVAPIDAYIILETDGCMEGWGGVCKWKKAKADPRSTERVCAYANGKFPTVKSAIDAEIYACMETLNALKIHYLDKEEITLRTDCQAIISFYNKSAVNKPSRVRWLAFTDFITGTGVKINFEHIDGKHNVLADNLSRLVTPLLLDDSVSEQRLFVCQQVHSWLPVEVEEDRDQAQWRTLTSLMLSYSLQQIIAIGSANFTTGPCQQLNMIRSPRRPAPPLRSPKPLSLPHWRRCLKSYRPKPNISKCRQARTTIMGICSQGLPKTGKCSKRHVKNWKRRWLWTFLSKEAMVGHTHVPRVRVRQKLNNSVSGRSFKDTNVAVHVPPPLGNKDICLHS</sequence>
<dbReference type="Gene3D" id="2.40.70.10">
    <property type="entry name" value="Acid Proteases"/>
    <property type="match status" value="1"/>
</dbReference>
<accession>A0AAE9FLK4</accession>
<dbReference type="Gene3D" id="3.10.10.10">
    <property type="entry name" value="HIV Type 1 Reverse Transcriptase, subunit A, domain 1"/>
    <property type="match status" value="1"/>
</dbReference>
<keyword evidence="5" id="KW-0540">Nuclease</keyword>
<dbReference type="SUPFAM" id="SSF57756">
    <property type="entry name" value="Retrovirus zinc finger-like domains"/>
    <property type="match status" value="1"/>
</dbReference>
<keyword evidence="8" id="KW-0378">Hydrolase</keyword>
<proteinExistence type="predicted"/>
<reference evidence="15 16" key="1">
    <citation type="submission" date="2021-12" db="EMBL/GenBank/DDBJ databases">
        <authorList>
            <person name="Liu B."/>
            <person name="Zhang G."/>
            <person name="Song D."/>
            <person name="Wang Q."/>
            <person name="Li H."/>
            <person name="Gu A."/>
            <person name="Bai J."/>
        </authorList>
    </citation>
    <scope>NUCLEOTIDE SEQUENCE [LARGE SCALE GENOMIC DNA]</scope>
    <source>
        <strain evidence="15">HZ/WS</strain>
    </source>
</reference>
<dbReference type="InterPro" id="IPR043502">
    <property type="entry name" value="DNA/RNA_pol_sf"/>
</dbReference>
<evidence type="ECO:0000259" key="14">
    <source>
        <dbReference type="PROSITE" id="PS50878"/>
    </source>
</evidence>
<feature type="region of interest" description="Disordered" evidence="12">
    <location>
        <begin position="1"/>
        <end position="23"/>
    </location>
</feature>
<evidence type="ECO:0000256" key="4">
    <source>
        <dbReference type="ARBA" id="ARBA00022695"/>
    </source>
</evidence>
<organism evidence="15 16">
    <name type="scientific">Jujube associated badnavirus</name>
    <dbReference type="NCBI Taxonomy" id="2761560"/>
    <lineage>
        <taxon>Viruses</taxon>
        <taxon>Riboviria</taxon>
        <taxon>Pararnavirae</taxon>
        <taxon>Artverviricota</taxon>
        <taxon>Revtraviricetes</taxon>
        <taxon>Ortervirales</taxon>
        <taxon>Caulimoviridae</taxon>
        <taxon>Badnavirus</taxon>
    </lineage>
</organism>
<dbReference type="EC" id="2.7.7.49" evidence="1"/>
<evidence type="ECO:0000256" key="11">
    <source>
        <dbReference type="PROSITE-ProRule" id="PRU00047"/>
    </source>
</evidence>
<dbReference type="InterPro" id="IPR001878">
    <property type="entry name" value="Znf_CCHC"/>
</dbReference>
<evidence type="ECO:0000256" key="9">
    <source>
        <dbReference type="ARBA" id="ARBA00022842"/>
    </source>
</evidence>
<evidence type="ECO:0000256" key="10">
    <source>
        <dbReference type="ARBA" id="ARBA00022918"/>
    </source>
</evidence>
<dbReference type="GO" id="GO:0008270">
    <property type="term" value="F:zinc ion binding"/>
    <property type="evidence" value="ECO:0007669"/>
    <property type="project" value="UniProtKB-KW"/>
</dbReference>
<keyword evidence="6" id="KW-0064">Aspartyl protease</keyword>
<dbReference type="SMART" id="SM00343">
    <property type="entry name" value="ZnF_C2HC"/>
    <property type="match status" value="1"/>
</dbReference>
<dbReference type="GO" id="GO:0004190">
    <property type="term" value="F:aspartic-type endopeptidase activity"/>
    <property type="evidence" value="ECO:0007669"/>
    <property type="project" value="UniProtKB-KW"/>
</dbReference>
<dbReference type="Gene3D" id="3.30.420.10">
    <property type="entry name" value="Ribonuclease H-like superfamily/Ribonuclease H"/>
    <property type="match status" value="1"/>
</dbReference>
<evidence type="ECO:0000256" key="5">
    <source>
        <dbReference type="ARBA" id="ARBA00022722"/>
    </source>
</evidence>
<evidence type="ECO:0000313" key="15">
    <source>
        <dbReference type="EMBL" id="UNA88849.1"/>
    </source>
</evidence>